<dbReference type="SUPFAM" id="SSF101307">
    <property type="entry name" value="YutG-like"/>
    <property type="match status" value="1"/>
</dbReference>
<keyword evidence="1" id="KW-0812">Transmembrane</keyword>
<protein>
    <submittedName>
        <fullName evidence="3">Phosphatidylglycerophosphatase A</fullName>
    </submittedName>
</protein>
<dbReference type="CDD" id="cd06971">
    <property type="entry name" value="PgpA"/>
    <property type="match status" value="1"/>
</dbReference>
<dbReference type="InterPro" id="IPR007686">
    <property type="entry name" value="YutG/PgpA"/>
</dbReference>
<dbReference type="GO" id="GO:0006629">
    <property type="term" value="P:lipid metabolic process"/>
    <property type="evidence" value="ECO:0007669"/>
    <property type="project" value="InterPro"/>
</dbReference>
<keyword evidence="1" id="KW-0472">Membrane</keyword>
<gene>
    <name evidence="3" type="ORF">NM125_00780</name>
</gene>
<reference evidence="3" key="1">
    <citation type="submission" date="2022-06" db="EMBL/GenBank/DDBJ databases">
        <title>Gracilimonas sp. CAU 1638 isolated from sea sediment.</title>
        <authorList>
            <person name="Kim W."/>
        </authorList>
    </citation>
    <scope>NUCLEOTIDE SEQUENCE</scope>
    <source>
        <strain evidence="3">CAU 1638</strain>
    </source>
</reference>
<feature type="transmembrane region" description="Helical" evidence="1">
    <location>
        <begin position="130"/>
        <end position="154"/>
    </location>
</feature>
<dbReference type="GO" id="GO:0008962">
    <property type="term" value="F:phosphatidylglycerophosphatase activity"/>
    <property type="evidence" value="ECO:0007669"/>
    <property type="project" value="InterPro"/>
</dbReference>
<dbReference type="Proteomes" id="UP001139125">
    <property type="component" value="Unassembled WGS sequence"/>
</dbReference>
<name>A0A9X2L0I2_9BACT</name>
<dbReference type="AlphaFoldDB" id="A0A9X2L0I2"/>
<accession>A0A9X2L0I2</accession>
<dbReference type="InterPro" id="IPR026037">
    <property type="entry name" value="PgpA"/>
</dbReference>
<dbReference type="Pfam" id="PF04608">
    <property type="entry name" value="PgpA"/>
    <property type="match status" value="1"/>
</dbReference>
<evidence type="ECO:0000256" key="1">
    <source>
        <dbReference type="SAM" id="Phobius"/>
    </source>
</evidence>
<keyword evidence="4" id="KW-1185">Reference proteome</keyword>
<proteinExistence type="predicted"/>
<dbReference type="PANTHER" id="PTHR36305">
    <property type="entry name" value="PHOSPHATIDYLGLYCEROPHOSPHATASE A"/>
    <property type="match status" value="1"/>
</dbReference>
<evidence type="ECO:0000313" key="4">
    <source>
        <dbReference type="Proteomes" id="UP001139125"/>
    </source>
</evidence>
<dbReference type="RefSeq" id="WP_255131879.1">
    <property type="nucleotide sequence ID" value="NZ_JANDBC010000001.1"/>
</dbReference>
<sequence length="161" mass="17753">MNGLKLFVGSGCYSGLFPKAPGTAGSLIMLLPLYFILQVNATWLILLITLACSLACFWVFGYFEEEFGKDPGQLVMDEWAGQSLTFFTVGLAGSTEHHVIILLTGFMLFRFFDVLKPLGIKKVQNLPGGWGIFADDLLAGLYALLCLKTLIFVWPNIFGMV</sequence>
<feature type="transmembrane region" description="Helical" evidence="1">
    <location>
        <begin position="20"/>
        <end position="37"/>
    </location>
</feature>
<dbReference type="InterPro" id="IPR036681">
    <property type="entry name" value="PgpA-like_sf"/>
</dbReference>
<organism evidence="3 4">
    <name type="scientific">Gracilimonas sediminicola</name>
    <dbReference type="NCBI Taxonomy" id="2952158"/>
    <lineage>
        <taxon>Bacteria</taxon>
        <taxon>Pseudomonadati</taxon>
        <taxon>Balneolota</taxon>
        <taxon>Balneolia</taxon>
        <taxon>Balneolales</taxon>
        <taxon>Balneolaceae</taxon>
        <taxon>Gracilimonas</taxon>
    </lineage>
</organism>
<dbReference type="PANTHER" id="PTHR36305:SF1">
    <property type="entry name" value="PHOSPHATIDYLGLYCEROPHOSPHATASE A"/>
    <property type="match status" value="1"/>
</dbReference>
<keyword evidence="1" id="KW-1133">Transmembrane helix</keyword>
<evidence type="ECO:0000313" key="3">
    <source>
        <dbReference type="EMBL" id="MCP9290108.1"/>
    </source>
</evidence>
<dbReference type="EMBL" id="JANDBC010000001">
    <property type="protein sequence ID" value="MCP9290108.1"/>
    <property type="molecule type" value="Genomic_DNA"/>
</dbReference>
<evidence type="ECO:0000259" key="2">
    <source>
        <dbReference type="Pfam" id="PF04608"/>
    </source>
</evidence>
<feature type="domain" description="YutG/PgpA" evidence="2">
    <location>
        <begin position="8"/>
        <end position="150"/>
    </location>
</feature>
<dbReference type="PIRSF" id="PIRSF006162">
    <property type="entry name" value="PgpA"/>
    <property type="match status" value="1"/>
</dbReference>
<feature type="transmembrane region" description="Helical" evidence="1">
    <location>
        <begin position="44"/>
        <end position="63"/>
    </location>
</feature>
<comment type="caution">
    <text evidence="3">The sequence shown here is derived from an EMBL/GenBank/DDBJ whole genome shotgun (WGS) entry which is preliminary data.</text>
</comment>